<keyword evidence="3" id="KW-1185">Reference proteome</keyword>
<reference evidence="2 3" key="1">
    <citation type="submission" date="2019-01" db="EMBL/GenBank/DDBJ databases">
        <title>Bacillus sp. M5HDSG1-1, whole genome shotgun sequence.</title>
        <authorList>
            <person name="Tuo L."/>
        </authorList>
    </citation>
    <scope>NUCLEOTIDE SEQUENCE [LARGE SCALE GENOMIC DNA]</scope>
    <source>
        <strain evidence="2 3">M5HDSG1-1</strain>
    </source>
</reference>
<dbReference type="PANTHER" id="PTHR30615:SF8">
    <property type="entry name" value="UPF0047 PROTEIN C4A8.02C"/>
    <property type="match status" value="1"/>
</dbReference>
<name>A0A437K6P3_9BACI</name>
<evidence type="ECO:0000256" key="1">
    <source>
        <dbReference type="ARBA" id="ARBA00005534"/>
    </source>
</evidence>
<protein>
    <submittedName>
        <fullName evidence="2">YjbQ family protein</fullName>
    </submittedName>
</protein>
<comment type="caution">
    <text evidence="2">The sequence shown here is derived from an EMBL/GenBank/DDBJ whole genome shotgun (WGS) entry which is preliminary data.</text>
</comment>
<evidence type="ECO:0000313" key="3">
    <source>
        <dbReference type="Proteomes" id="UP000288024"/>
    </source>
</evidence>
<dbReference type="InterPro" id="IPR035917">
    <property type="entry name" value="YjbQ-like_sf"/>
</dbReference>
<dbReference type="Gene3D" id="2.60.120.460">
    <property type="entry name" value="YjbQ-like"/>
    <property type="match status" value="1"/>
</dbReference>
<dbReference type="Proteomes" id="UP000288024">
    <property type="component" value="Unassembled WGS sequence"/>
</dbReference>
<dbReference type="NCBIfam" id="TIGR00149">
    <property type="entry name" value="TIGR00149_YjbQ"/>
    <property type="match status" value="1"/>
</dbReference>
<accession>A0A437K6P3</accession>
<dbReference type="AlphaFoldDB" id="A0A437K6P3"/>
<dbReference type="EMBL" id="RZTZ01000011">
    <property type="protein sequence ID" value="RVT58884.1"/>
    <property type="molecule type" value="Genomic_DNA"/>
</dbReference>
<comment type="similarity">
    <text evidence="1">Belongs to the UPF0047 family.</text>
</comment>
<dbReference type="Pfam" id="PF01894">
    <property type="entry name" value="YjbQ"/>
    <property type="match status" value="1"/>
</dbReference>
<dbReference type="PANTHER" id="PTHR30615">
    <property type="entry name" value="UNCHARACTERIZED PROTEIN YJBQ-RELATED"/>
    <property type="match status" value="1"/>
</dbReference>
<dbReference type="SUPFAM" id="SSF111038">
    <property type="entry name" value="YjbQ-like"/>
    <property type="match status" value="1"/>
</dbReference>
<organism evidence="2 3">
    <name type="scientific">Niallia taxi</name>
    <dbReference type="NCBI Taxonomy" id="2499688"/>
    <lineage>
        <taxon>Bacteria</taxon>
        <taxon>Bacillati</taxon>
        <taxon>Bacillota</taxon>
        <taxon>Bacilli</taxon>
        <taxon>Bacillales</taxon>
        <taxon>Bacillaceae</taxon>
        <taxon>Niallia</taxon>
    </lineage>
</organism>
<dbReference type="PIRSF" id="PIRSF004681">
    <property type="entry name" value="UCP004681"/>
    <property type="match status" value="1"/>
</dbReference>
<dbReference type="RefSeq" id="WP_127740543.1">
    <property type="nucleotide sequence ID" value="NZ_CP102590.1"/>
</dbReference>
<evidence type="ECO:0000313" key="2">
    <source>
        <dbReference type="EMBL" id="RVT58884.1"/>
    </source>
</evidence>
<sequence length="143" mass="15949">MKSVVKTISLQTKHDLEIINITDTVKEAVATAGLTIGTVHIMTKHTTSGITVNEGLPDIEKDLLEMLERLAPRVNDYHHARFLHSDGQMAVNGYSHLRSALIGKDTFFPLHDGEMVIGSRQTIYFVEMDGPLLREFVVHILGE</sequence>
<proteinExistence type="inferred from homology"/>
<gene>
    <name evidence="2" type="ORF">EM808_21245</name>
</gene>
<dbReference type="InterPro" id="IPR001602">
    <property type="entry name" value="UPF0047_YjbQ-like"/>
</dbReference>